<name>A0A0M2HJE7_9MICO</name>
<dbReference type="InterPro" id="IPR036291">
    <property type="entry name" value="NAD(P)-bd_dom_sf"/>
</dbReference>
<dbReference type="GO" id="GO:0003978">
    <property type="term" value="F:UDP-glucose 4-epimerase activity"/>
    <property type="evidence" value="ECO:0007669"/>
    <property type="project" value="UniProtKB-EC"/>
</dbReference>
<evidence type="ECO:0000256" key="1">
    <source>
        <dbReference type="ARBA" id="ARBA00007637"/>
    </source>
</evidence>
<dbReference type="InterPro" id="IPR001509">
    <property type="entry name" value="Epimerase_deHydtase"/>
</dbReference>
<dbReference type="PANTHER" id="PTHR43000">
    <property type="entry name" value="DTDP-D-GLUCOSE 4,6-DEHYDRATASE-RELATED"/>
    <property type="match status" value="1"/>
</dbReference>
<dbReference type="AlphaFoldDB" id="A0A0M2HJE7"/>
<organism evidence="3 4">
    <name type="scientific">Microbacterium hydrocarbonoxydans</name>
    <dbReference type="NCBI Taxonomy" id="273678"/>
    <lineage>
        <taxon>Bacteria</taxon>
        <taxon>Bacillati</taxon>
        <taxon>Actinomycetota</taxon>
        <taxon>Actinomycetes</taxon>
        <taxon>Micrococcales</taxon>
        <taxon>Microbacteriaceae</taxon>
        <taxon>Microbacterium</taxon>
    </lineage>
</organism>
<evidence type="ECO:0000313" key="4">
    <source>
        <dbReference type="Proteomes" id="UP000033900"/>
    </source>
</evidence>
<reference evidence="3 4" key="1">
    <citation type="submission" date="2015-02" db="EMBL/GenBank/DDBJ databases">
        <title>Draft genome sequences of ten Microbacterium spp. with emphasis on heavy metal contaminated environments.</title>
        <authorList>
            <person name="Corretto E."/>
        </authorList>
    </citation>
    <scope>NUCLEOTIDE SEQUENCE [LARGE SCALE GENOMIC DNA]</scope>
    <source>
        <strain evidence="3 4">SA35</strain>
    </source>
</reference>
<comment type="similarity">
    <text evidence="1">Belongs to the NAD(P)-dependent epimerase/dehydratase family.</text>
</comment>
<dbReference type="OrthoDB" id="9801785at2"/>
<comment type="caution">
    <text evidence="3">The sequence shown here is derived from an EMBL/GenBank/DDBJ whole genome shotgun (WGS) entry which is preliminary data.</text>
</comment>
<dbReference type="EC" id="5.1.3.2" evidence="3"/>
<dbReference type="RefSeq" id="WP_045258976.1">
    <property type="nucleotide sequence ID" value="NZ_JYJB01000010.1"/>
</dbReference>
<dbReference type="PATRIC" id="fig|273678.4.peg.3502"/>
<dbReference type="Gene3D" id="3.90.25.10">
    <property type="entry name" value="UDP-galactose 4-epimerase, domain 1"/>
    <property type="match status" value="1"/>
</dbReference>
<dbReference type="Gene3D" id="3.40.50.720">
    <property type="entry name" value="NAD(P)-binding Rossmann-like Domain"/>
    <property type="match status" value="1"/>
</dbReference>
<protein>
    <submittedName>
        <fullName evidence="3">UDP-glucose 4-epimerase</fullName>
        <ecNumber evidence="3">5.1.3.2</ecNumber>
    </submittedName>
</protein>
<dbReference type="Pfam" id="PF01370">
    <property type="entry name" value="Epimerase"/>
    <property type="match status" value="1"/>
</dbReference>
<evidence type="ECO:0000313" key="3">
    <source>
        <dbReference type="EMBL" id="KJL46865.1"/>
    </source>
</evidence>
<keyword evidence="3" id="KW-0413">Isomerase</keyword>
<dbReference type="Proteomes" id="UP000033900">
    <property type="component" value="Unassembled WGS sequence"/>
</dbReference>
<evidence type="ECO:0000259" key="2">
    <source>
        <dbReference type="Pfam" id="PF01370"/>
    </source>
</evidence>
<proteinExistence type="inferred from homology"/>
<dbReference type="SUPFAM" id="SSF51735">
    <property type="entry name" value="NAD(P)-binding Rossmann-fold domains"/>
    <property type="match status" value="1"/>
</dbReference>
<feature type="domain" description="NAD-dependent epimerase/dehydratase" evidence="2">
    <location>
        <begin position="7"/>
        <end position="243"/>
    </location>
</feature>
<dbReference type="EMBL" id="JYJB01000010">
    <property type="protein sequence ID" value="KJL46865.1"/>
    <property type="molecule type" value="Genomic_DNA"/>
</dbReference>
<keyword evidence="4" id="KW-1185">Reference proteome</keyword>
<dbReference type="STRING" id="273678.RS84_03507"/>
<gene>
    <name evidence="3" type="ORF">RS84_03507</name>
</gene>
<accession>A0A0M2HJE7</accession>
<sequence length="315" mass="34418">MSDSRTVFVAGGAGFIGLHVVNQLLERDWKVRIFDNMWRGDRDKANELAKTGNVEVIDQDIRSGAAVAAAMKGASHVIHLAADSINKSVADPYSSIDVNVVGSHNVFATAADQGIQRVVYASSASVYGDPEKLPMHEDDKLNPLTPYCITKRTGEDLLRYYERRAGLSWIALRFFNVYGPGQKTTAYYTSVINHFVNRLRNGEAPVIDGAGEQSMDFIHVKDIARAVVLATESEKANAAINVGTGIDTSVAQLARILIDAIGADVEPQFNPREVLVSRRAADTTRAKEMLGFEYSIPVGEGMTDLIRFEAAQDKK</sequence>